<dbReference type="CDD" id="cd16922">
    <property type="entry name" value="HATPase_EvgS-ArcB-TorS-like"/>
    <property type="match status" value="1"/>
</dbReference>
<gene>
    <name evidence="22" type="ORF">BOW51_02695</name>
</gene>
<dbReference type="SMART" id="SM00387">
    <property type="entry name" value="HATPase_c"/>
    <property type="match status" value="1"/>
</dbReference>
<sequence length="918" mass="100921">MTIRGFSRIKIRALLLGILPAALVAAALGTYIITSQIDNLRGAFIERGSTLAKEAAATSVYGLFSGNENVLFQSLNPIKRRPDVIAILVYSSEGEVAAFIGGSQSDRIDLTQGDFERDRVFTEQVVAALAPADLSDYPDQETESTEIPSTLVMGEVVLLMSDDRLKENQQRIILVSSLIALAGLLITAAIALALSQQLTKPISRLTQAVIKMKHGDFSIKVPEVSKGELRSLEEGFNSMSSDLKNSRDILEEQVKQATADLIQTMEALEIQNVELDLARKRAMKANQVKSEFLANMSHEIRTPMNGVIGFSRLLLKSDMSSEQHELVETIEKSASSLLTIINDILDYSRLEYGKLEPESTPFDIYDCFEEPVTLLAPAAHEKGLELTLLIYSDVPERLIGDETRIRQIIVNLIGNAIKFTHEGQVIVRVMLEGETENQCSILFSVTDTGIGISAQLQQSLFTSFNQLSTNISKNYGGTGLGLSISRKLAETMKGKISVESEEGQGSCFRVYLGLEKIRNPLDIPHDQYTELSGKRCLVVDDHELSRHSIVHMLTHMDMNVDGASLASLDSQEFNEGYDFVLLGASTHETAEEVDGRVQSIRQRTNASILVLASTSDHLVLDKCQKINGVTRCTSKPLGRNALYRILEQGVFGKERAATNGQVIEKIPDLNQYRFLVADDNPTNLRLIVALLQGSGAEIEAVQNGEEAINAFSEGHYDLVILDIHMPVMDGKEATKIIRSSEPEDTHTPIVALSADIVPGHREDAVSVGFDEYLVKPIEEERLWSVVCGLLGKDCGVKAIPKASPSSGRDILPSRDAEEALRIAGGRKELADEMFMRLIQDLQTMGKQLRDNLENQDWSELKENAHRLHGSAAVCGVSALKKYVSDLERAADEESLEQAVRSMLLVDQETATLSSLKLA</sequence>
<dbReference type="Pfam" id="PF01627">
    <property type="entry name" value="Hpt"/>
    <property type="match status" value="1"/>
</dbReference>
<dbReference type="Pfam" id="PF00072">
    <property type="entry name" value="Response_reg"/>
    <property type="match status" value="1"/>
</dbReference>
<dbReference type="PROSITE" id="PS50885">
    <property type="entry name" value="HAMP"/>
    <property type="match status" value="1"/>
</dbReference>
<dbReference type="GO" id="GO:0005886">
    <property type="term" value="C:plasma membrane"/>
    <property type="evidence" value="ECO:0007669"/>
    <property type="project" value="UniProtKB-SubCell"/>
</dbReference>
<keyword evidence="16" id="KW-0175">Coiled coil</keyword>
<feature type="modified residue" description="4-aspartylphosphate" evidence="15">
    <location>
        <position position="722"/>
    </location>
</feature>
<comment type="caution">
    <text evidence="22">The sequence shown here is derived from an EMBL/GenBank/DDBJ whole genome shotgun (WGS) entry which is preliminary data.</text>
</comment>
<dbReference type="GO" id="GO:0000155">
    <property type="term" value="F:phosphorelay sensor kinase activity"/>
    <property type="evidence" value="ECO:0007669"/>
    <property type="project" value="InterPro"/>
</dbReference>
<evidence type="ECO:0000256" key="8">
    <source>
        <dbReference type="ARBA" id="ARBA00022741"/>
    </source>
</evidence>
<dbReference type="CDD" id="cd06225">
    <property type="entry name" value="HAMP"/>
    <property type="match status" value="1"/>
</dbReference>
<dbReference type="InterPro" id="IPR004358">
    <property type="entry name" value="Sig_transdc_His_kin-like_C"/>
</dbReference>
<dbReference type="Gene3D" id="6.10.340.10">
    <property type="match status" value="1"/>
</dbReference>
<evidence type="ECO:0000256" key="14">
    <source>
        <dbReference type="PROSITE-ProRule" id="PRU00110"/>
    </source>
</evidence>
<dbReference type="PROSITE" id="PS50110">
    <property type="entry name" value="RESPONSE_REGULATORY"/>
    <property type="match status" value="1"/>
</dbReference>
<dbReference type="PROSITE" id="PS50894">
    <property type="entry name" value="HPT"/>
    <property type="match status" value="1"/>
</dbReference>
<dbReference type="Pfam" id="PF00512">
    <property type="entry name" value="HisKA"/>
    <property type="match status" value="1"/>
</dbReference>
<dbReference type="FunFam" id="1.10.287.130:FF:000003">
    <property type="entry name" value="Histidine kinase"/>
    <property type="match status" value="1"/>
</dbReference>
<dbReference type="Gene3D" id="1.10.287.130">
    <property type="match status" value="1"/>
</dbReference>
<name>A0A1T2KX89_9GAMM</name>
<dbReference type="Pfam" id="PF00672">
    <property type="entry name" value="HAMP"/>
    <property type="match status" value="1"/>
</dbReference>
<dbReference type="CDD" id="cd17546">
    <property type="entry name" value="REC_hyHK_CKI1_RcsC-like"/>
    <property type="match status" value="1"/>
</dbReference>
<evidence type="ECO:0000259" key="20">
    <source>
        <dbReference type="PROSITE" id="PS50885"/>
    </source>
</evidence>
<dbReference type="InterPro" id="IPR005467">
    <property type="entry name" value="His_kinase_dom"/>
</dbReference>
<feature type="modified residue" description="Phosphohistidine" evidence="14">
    <location>
        <position position="865"/>
    </location>
</feature>
<keyword evidence="5 15" id="KW-0597">Phosphoprotein</keyword>
<dbReference type="InterPro" id="IPR036641">
    <property type="entry name" value="HPT_dom_sf"/>
</dbReference>
<dbReference type="SMART" id="SM00388">
    <property type="entry name" value="HisKA"/>
    <property type="match status" value="1"/>
</dbReference>
<evidence type="ECO:0000256" key="17">
    <source>
        <dbReference type="SAM" id="Phobius"/>
    </source>
</evidence>
<keyword evidence="13 17" id="KW-0472">Membrane</keyword>
<keyword evidence="23" id="KW-1185">Reference proteome</keyword>
<dbReference type="InterPro" id="IPR036097">
    <property type="entry name" value="HisK_dim/P_sf"/>
</dbReference>
<dbReference type="RefSeq" id="WP_078485989.1">
    <property type="nucleotide sequence ID" value="NZ_MPRJ01000011.1"/>
</dbReference>
<dbReference type="SUPFAM" id="SSF158472">
    <property type="entry name" value="HAMP domain-like"/>
    <property type="match status" value="1"/>
</dbReference>
<dbReference type="CDD" id="cd00088">
    <property type="entry name" value="HPT"/>
    <property type="match status" value="1"/>
</dbReference>
<evidence type="ECO:0000256" key="1">
    <source>
        <dbReference type="ARBA" id="ARBA00000085"/>
    </source>
</evidence>
<evidence type="ECO:0000256" key="4">
    <source>
        <dbReference type="ARBA" id="ARBA00022475"/>
    </source>
</evidence>
<evidence type="ECO:0000256" key="15">
    <source>
        <dbReference type="PROSITE-ProRule" id="PRU00169"/>
    </source>
</evidence>
<dbReference type="CDD" id="cd00082">
    <property type="entry name" value="HisKA"/>
    <property type="match status" value="1"/>
</dbReference>
<evidence type="ECO:0000259" key="21">
    <source>
        <dbReference type="PROSITE" id="PS50894"/>
    </source>
</evidence>
<dbReference type="SUPFAM" id="SSF52172">
    <property type="entry name" value="CheY-like"/>
    <property type="match status" value="2"/>
</dbReference>
<keyword evidence="12" id="KW-0902">Two-component regulatory system</keyword>
<dbReference type="EMBL" id="MPRJ01000011">
    <property type="protein sequence ID" value="OOZ37380.1"/>
    <property type="molecule type" value="Genomic_DNA"/>
</dbReference>
<dbReference type="InterPro" id="IPR011006">
    <property type="entry name" value="CheY-like_superfamily"/>
</dbReference>
<reference evidence="22 23" key="1">
    <citation type="submission" date="2016-11" db="EMBL/GenBank/DDBJ databases">
        <title>Mixed transmission modes and dynamic genome evolution in an obligate animal-bacterial symbiosis.</title>
        <authorList>
            <person name="Russell S.L."/>
            <person name="Corbett-Detig R.B."/>
            <person name="Cavanaugh C.M."/>
        </authorList>
    </citation>
    <scope>NUCLEOTIDE SEQUENCE [LARGE SCALE GENOMIC DNA]</scope>
    <source>
        <strain evidence="22">Se-Cadez</strain>
    </source>
</reference>
<comment type="subcellular location">
    <subcellularLocation>
        <location evidence="2">Cell membrane</location>
        <topology evidence="2">Multi-pass membrane protein</topology>
    </subcellularLocation>
</comment>
<proteinExistence type="predicted"/>
<dbReference type="Gene3D" id="3.40.50.2300">
    <property type="match status" value="2"/>
</dbReference>
<organism evidence="22 23">
    <name type="scientific">Solemya velesiana gill symbiont</name>
    <dbReference type="NCBI Taxonomy" id="1918948"/>
    <lineage>
        <taxon>Bacteria</taxon>
        <taxon>Pseudomonadati</taxon>
        <taxon>Pseudomonadota</taxon>
        <taxon>Gammaproteobacteria</taxon>
        <taxon>sulfur-oxidizing symbionts</taxon>
    </lineage>
</organism>
<dbReference type="SUPFAM" id="SSF55874">
    <property type="entry name" value="ATPase domain of HSP90 chaperone/DNA topoisomerase II/histidine kinase"/>
    <property type="match status" value="1"/>
</dbReference>
<dbReference type="Gene3D" id="3.30.565.10">
    <property type="entry name" value="Histidine kinase-like ATPase, C-terminal domain"/>
    <property type="match status" value="1"/>
</dbReference>
<evidence type="ECO:0000256" key="5">
    <source>
        <dbReference type="ARBA" id="ARBA00022553"/>
    </source>
</evidence>
<feature type="domain" description="HAMP" evidence="20">
    <location>
        <begin position="196"/>
        <end position="248"/>
    </location>
</feature>
<dbReference type="GO" id="GO:0005524">
    <property type="term" value="F:ATP binding"/>
    <property type="evidence" value="ECO:0007669"/>
    <property type="project" value="UniProtKB-KW"/>
</dbReference>
<dbReference type="PRINTS" id="PR00344">
    <property type="entry name" value="BCTRLSENSOR"/>
</dbReference>
<evidence type="ECO:0000259" key="18">
    <source>
        <dbReference type="PROSITE" id="PS50109"/>
    </source>
</evidence>
<dbReference type="FunFam" id="3.30.565.10:FF:000010">
    <property type="entry name" value="Sensor histidine kinase RcsC"/>
    <property type="match status" value="1"/>
</dbReference>
<dbReference type="Gene3D" id="1.20.120.160">
    <property type="entry name" value="HPT domain"/>
    <property type="match status" value="1"/>
</dbReference>
<protein>
    <recommendedName>
        <fullName evidence="3">histidine kinase</fullName>
        <ecNumber evidence="3">2.7.13.3</ecNumber>
    </recommendedName>
</protein>
<dbReference type="PROSITE" id="PS50109">
    <property type="entry name" value="HIS_KIN"/>
    <property type="match status" value="1"/>
</dbReference>
<evidence type="ECO:0000256" key="11">
    <source>
        <dbReference type="ARBA" id="ARBA00022989"/>
    </source>
</evidence>
<keyword evidence="6" id="KW-0808">Transferase</keyword>
<dbReference type="SUPFAM" id="SSF47384">
    <property type="entry name" value="Homodimeric domain of signal transducing histidine kinase"/>
    <property type="match status" value="1"/>
</dbReference>
<dbReference type="PANTHER" id="PTHR45339:SF1">
    <property type="entry name" value="HYBRID SIGNAL TRANSDUCTION HISTIDINE KINASE J"/>
    <property type="match status" value="1"/>
</dbReference>
<keyword evidence="11 17" id="KW-1133">Transmembrane helix</keyword>
<dbReference type="InterPro" id="IPR008207">
    <property type="entry name" value="Sig_transdc_His_kin_Hpt_dom"/>
</dbReference>
<dbReference type="Pfam" id="PF02518">
    <property type="entry name" value="HATPase_c"/>
    <property type="match status" value="1"/>
</dbReference>
<dbReference type="OrthoDB" id="9770795at2"/>
<keyword evidence="8" id="KW-0547">Nucleotide-binding</keyword>
<feature type="transmembrane region" description="Helical" evidence="17">
    <location>
        <begin position="172"/>
        <end position="194"/>
    </location>
</feature>
<feature type="domain" description="HPt" evidence="21">
    <location>
        <begin position="826"/>
        <end position="918"/>
    </location>
</feature>
<dbReference type="InterPro" id="IPR036890">
    <property type="entry name" value="HATPase_C_sf"/>
</dbReference>
<evidence type="ECO:0000256" key="2">
    <source>
        <dbReference type="ARBA" id="ARBA00004651"/>
    </source>
</evidence>
<dbReference type="InterPro" id="IPR001789">
    <property type="entry name" value="Sig_transdc_resp-reg_receiver"/>
</dbReference>
<evidence type="ECO:0000256" key="16">
    <source>
        <dbReference type="SAM" id="Coils"/>
    </source>
</evidence>
<evidence type="ECO:0000256" key="9">
    <source>
        <dbReference type="ARBA" id="ARBA00022777"/>
    </source>
</evidence>
<feature type="domain" description="Response regulatory" evidence="19">
    <location>
        <begin position="673"/>
        <end position="790"/>
    </location>
</feature>
<dbReference type="Proteomes" id="UP000190896">
    <property type="component" value="Unassembled WGS sequence"/>
</dbReference>
<evidence type="ECO:0000259" key="19">
    <source>
        <dbReference type="PROSITE" id="PS50110"/>
    </source>
</evidence>
<evidence type="ECO:0000256" key="12">
    <source>
        <dbReference type="ARBA" id="ARBA00023012"/>
    </source>
</evidence>
<keyword evidence="4" id="KW-1003">Cell membrane</keyword>
<dbReference type="InterPro" id="IPR003661">
    <property type="entry name" value="HisK_dim/P_dom"/>
</dbReference>
<accession>A0A1T2KX89</accession>
<dbReference type="SMART" id="SM00304">
    <property type="entry name" value="HAMP"/>
    <property type="match status" value="1"/>
</dbReference>
<evidence type="ECO:0000313" key="22">
    <source>
        <dbReference type="EMBL" id="OOZ37380.1"/>
    </source>
</evidence>
<keyword evidence="10" id="KW-0067">ATP-binding</keyword>
<dbReference type="SMART" id="SM00448">
    <property type="entry name" value="REC"/>
    <property type="match status" value="1"/>
</dbReference>
<evidence type="ECO:0000256" key="10">
    <source>
        <dbReference type="ARBA" id="ARBA00022840"/>
    </source>
</evidence>
<keyword evidence="9" id="KW-0418">Kinase</keyword>
<dbReference type="SUPFAM" id="SSF47226">
    <property type="entry name" value="Histidine-containing phosphotransfer domain, HPT domain"/>
    <property type="match status" value="1"/>
</dbReference>
<dbReference type="EC" id="2.7.13.3" evidence="3"/>
<dbReference type="InterPro" id="IPR003594">
    <property type="entry name" value="HATPase_dom"/>
</dbReference>
<dbReference type="PANTHER" id="PTHR45339">
    <property type="entry name" value="HYBRID SIGNAL TRANSDUCTION HISTIDINE KINASE J"/>
    <property type="match status" value="1"/>
</dbReference>
<feature type="coiled-coil region" evidence="16">
    <location>
        <begin position="240"/>
        <end position="285"/>
    </location>
</feature>
<evidence type="ECO:0000256" key="3">
    <source>
        <dbReference type="ARBA" id="ARBA00012438"/>
    </source>
</evidence>
<keyword evidence="7 17" id="KW-0812">Transmembrane</keyword>
<dbReference type="AlphaFoldDB" id="A0A1T2KX89"/>
<evidence type="ECO:0000256" key="13">
    <source>
        <dbReference type="ARBA" id="ARBA00023136"/>
    </source>
</evidence>
<feature type="domain" description="Histidine kinase" evidence="18">
    <location>
        <begin position="295"/>
        <end position="516"/>
    </location>
</feature>
<evidence type="ECO:0000256" key="7">
    <source>
        <dbReference type="ARBA" id="ARBA00022692"/>
    </source>
</evidence>
<evidence type="ECO:0000256" key="6">
    <source>
        <dbReference type="ARBA" id="ARBA00022679"/>
    </source>
</evidence>
<dbReference type="InterPro" id="IPR003660">
    <property type="entry name" value="HAMP_dom"/>
</dbReference>
<dbReference type="SMART" id="SM00073">
    <property type="entry name" value="HPT"/>
    <property type="match status" value="1"/>
</dbReference>
<evidence type="ECO:0000313" key="23">
    <source>
        <dbReference type="Proteomes" id="UP000190896"/>
    </source>
</evidence>
<comment type="catalytic activity">
    <reaction evidence="1">
        <text>ATP + protein L-histidine = ADP + protein N-phospho-L-histidine.</text>
        <dbReference type="EC" id="2.7.13.3"/>
    </reaction>
</comment>